<feature type="domain" description="DUF4178" evidence="1">
    <location>
        <begin position="289"/>
        <end position="419"/>
    </location>
</feature>
<organism evidence="2 3">
    <name type="scientific">Undibacterium piscinae</name>
    <dbReference type="NCBI Taxonomy" id="2495591"/>
    <lineage>
        <taxon>Bacteria</taxon>
        <taxon>Pseudomonadati</taxon>
        <taxon>Pseudomonadota</taxon>
        <taxon>Betaproteobacteria</taxon>
        <taxon>Burkholderiales</taxon>
        <taxon>Oxalobacteraceae</taxon>
        <taxon>Undibacterium</taxon>
    </lineage>
</organism>
<proteinExistence type="predicted"/>
<evidence type="ECO:0000313" key="2">
    <source>
        <dbReference type="EMBL" id="QJQ06236.1"/>
    </source>
</evidence>
<protein>
    <submittedName>
        <fullName evidence="2">DUF4178 domain-containing protein</fullName>
    </submittedName>
</protein>
<accession>A0A6M4A4G5</accession>
<feature type="domain" description="DUF4178" evidence="1">
    <location>
        <begin position="56"/>
        <end position="178"/>
    </location>
</feature>
<dbReference type="AlphaFoldDB" id="A0A6M4A4G5"/>
<dbReference type="OrthoDB" id="228033at2"/>
<dbReference type="EMBL" id="CP051152">
    <property type="protein sequence ID" value="QJQ06236.1"/>
    <property type="molecule type" value="Genomic_DNA"/>
</dbReference>
<reference evidence="2 3" key="1">
    <citation type="journal article" date="2019" name="Int. J. Syst. Evol. Microbiol.">
        <title>Undibacterium piscinae sp. nov., isolated from Korean shiner intestine.</title>
        <authorList>
            <person name="Lee S.Y."/>
            <person name="Kang W."/>
            <person name="Kim P.S."/>
            <person name="Kim H.S."/>
            <person name="Sung H."/>
            <person name="Shin N.R."/>
            <person name="Whon T.W."/>
            <person name="Yun J.H."/>
            <person name="Lee J.Y."/>
            <person name="Lee J.Y."/>
            <person name="Jung M.J."/>
            <person name="Jeong Y.S."/>
            <person name="Tak E.J."/>
            <person name="Han J.E."/>
            <person name="Hyun D.W."/>
            <person name="Kang M.S."/>
            <person name="Lee K.E."/>
            <person name="Lee B.H."/>
            <person name="Bae J.W."/>
        </authorList>
    </citation>
    <scope>NUCLEOTIDE SEQUENCE [LARGE SCALE GENOMIC DNA]</scope>
    <source>
        <strain evidence="2 3">S11R28</strain>
    </source>
</reference>
<evidence type="ECO:0000313" key="3">
    <source>
        <dbReference type="Proteomes" id="UP000274350"/>
    </source>
</evidence>
<dbReference type="InterPro" id="IPR025235">
    <property type="entry name" value="DUF4178"/>
</dbReference>
<gene>
    <name evidence="2" type="ORF">EJG51_010625</name>
</gene>
<dbReference type="Proteomes" id="UP000274350">
    <property type="component" value="Chromosome"/>
</dbReference>
<dbReference type="KEGG" id="upi:EJG51_010625"/>
<name>A0A6M4A4G5_9BURK</name>
<dbReference type="Pfam" id="PF13785">
    <property type="entry name" value="DUF4178"/>
    <property type="match status" value="2"/>
</dbReference>
<evidence type="ECO:0000259" key="1">
    <source>
        <dbReference type="Pfam" id="PF13785"/>
    </source>
</evidence>
<keyword evidence="3" id="KW-1185">Reference proteome</keyword>
<sequence length="500" mass="54496">MQNVSCPGCGAQVAFRSHASVMAVCEYCKTTVLKDADTVKDFGKMSSVLEDYSPLQLGSSGVFGGRSFDVIGRIQLRYSAGMWNEWYLLFEDGTAAWLGDSSGQFTLTTEKTGNAKLPAFADIVVAQTYEIAGKSYLAAEVRIADCIGGQGELPFKVGPGWQARLADFRTGSSFLTLDYSDINPQRDAQSTDSSEQQPAVYTGKAVTLSELKCQLLRDDESIKASAGKYRGKINRLDCPSCGANIDYLPGLTANVICPSCQSQLDTSGPVAQVLASADRMAKLSTTLELGAKATISATAYQIIGLMKRKDEENTVWTEYLLYSARAGFLWLIETNEGWARAQVLADWPLWYHGENATLGNKSYKKLYDYRAKVIFAAGAFNWRVQVGDSLNVTEFESGQNKLAAEIGTDEITWSLSSPVAADQIRAWFGDTIKADKAGKSVFDDEEATVALSRKFIFWILAINVIPLLGNFDANWWVVGLAVAAIYYPAKFLGPAGKGEE</sequence>